<evidence type="ECO:0000259" key="1">
    <source>
        <dbReference type="Pfam" id="PF06985"/>
    </source>
</evidence>
<dbReference type="PANTHER" id="PTHR33112:SF16">
    <property type="entry name" value="HETEROKARYON INCOMPATIBILITY DOMAIN-CONTAINING PROTEIN"/>
    <property type="match status" value="1"/>
</dbReference>
<dbReference type="STRING" id="5539.A0A3E2GV69"/>
<reference evidence="2 3" key="1">
    <citation type="submission" date="2018-05" db="EMBL/GenBank/DDBJ databases">
        <title>Draft genome sequence of Scytalidium lignicola DSM 105466, a ubiquitous saprotrophic fungus.</title>
        <authorList>
            <person name="Buettner E."/>
            <person name="Gebauer A.M."/>
            <person name="Hofrichter M."/>
            <person name="Liers C."/>
            <person name="Kellner H."/>
        </authorList>
    </citation>
    <scope>NUCLEOTIDE SEQUENCE [LARGE SCALE GENOMIC DNA]</scope>
    <source>
        <strain evidence="2 3">DSM 105466</strain>
    </source>
</reference>
<comment type="caution">
    <text evidence="2">The sequence shown here is derived from an EMBL/GenBank/DDBJ whole genome shotgun (WGS) entry which is preliminary data.</text>
</comment>
<feature type="non-terminal residue" evidence="2">
    <location>
        <position position="644"/>
    </location>
</feature>
<dbReference type="Proteomes" id="UP000258309">
    <property type="component" value="Unassembled WGS sequence"/>
</dbReference>
<accession>A0A3E2GV69</accession>
<dbReference type="InterPro" id="IPR010730">
    <property type="entry name" value="HET"/>
</dbReference>
<protein>
    <recommendedName>
        <fullName evidence="1">Heterokaryon incompatibility domain-containing protein</fullName>
    </recommendedName>
</protein>
<evidence type="ECO:0000313" key="3">
    <source>
        <dbReference type="Proteomes" id="UP000258309"/>
    </source>
</evidence>
<gene>
    <name evidence="2" type="ORF">B7463_g11675</name>
</gene>
<dbReference type="PANTHER" id="PTHR33112">
    <property type="entry name" value="DOMAIN PROTEIN, PUTATIVE-RELATED"/>
    <property type="match status" value="1"/>
</dbReference>
<sequence>MARVRLFLNTDILLNVDSCNWGAIILLWYRTSIELEHASSFGQLQLTEPVDVTESHPGQWDKLDVYVDNFARMCPVELSAITAPDNAAAPYITNRPLSAFHSVTTYQTIKDWISTCYQHHSAADCPRHTDEILPRRIIDVGSSQDCIVSLNVSTNMRGTYIALSHVWGAEIHNKLKMKLLQEWSRSIDVRILPQSFQDAITVTRKLGLRYIWIDALCIVQDSLKDWELESSKMGDVFKNSFLTIAVSATSQDPDGFLTRNSPYASSCQLELLSTEGKSCGHVWVKPQASPKGKIDTRAWCLQENILSTRVLTFTSEECFFECRKNYRVSESGVYSFSDSRYFCSGGKLIEALSRAAKEFQNAEALDKSRREAICQTIAEHWYTMIGNPATCHLVGSGYGTRHLTYTSDKLPALSGLAHEVHRIIQCKYLAGIWECHILLGLLWRRVRKDMLRSEHIPEKLGDPQAPSWSWAASNGPLEYVLPWYPIEVINIISCGTTLVGGDPMGRVSAGWITLNGPISEICCTQDQPSCSDYRKKVFYLVTTPGEELSQEAEKLRSNVINECKKIDDIRARWGESPRSENYICHAWFDEDDYFSSSVTCLLFRSTEFSAHGLILQRVGRNDEYRRVGYWGVQEDRPDLASLWP</sequence>
<feature type="domain" description="Heterokaryon incompatibility" evidence="1">
    <location>
        <begin position="160"/>
        <end position="303"/>
    </location>
</feature>
<feature type="non-terminal residue" evidence="2">
    <location>
        <position position="1"/>
    </location>
</feature>
<dbReference type="AlphaFoldDB" id="A0A3E2GV69"/>
<dbReference type="OMA" id="WECHILL"/>
<dbReference type="EMBL" id="NCSJ02000417">
    <property type="protein sequence ID" value="RFU24663.1"/>
    <property type="molecule type" value="Genomic_DNA"/>
</dbReference>
<evidence type="ECO:0000313" key="2">
    <source>
        <dbReference type="EMBL" id="RFU24663.1"/>
    </source>
</evidence>
<dbReference type="Pfam" id="PF06985">
    <property type="entry name" value="HET"/>
    <property type="match status" value="1"/>
</dbReference>
<keyword evidence="3" id="KW-1185">Reference proteome</keyword>
<name>A0A3E2GV69_SCYLI</name>
<dbReference type="OrthoDB" id="5347061at2759"/>
<proteinExistence type="predicted"/>
<organism evidence="2 3">
    <name type="scientific">Scytalidium lignicola</name>
    <name type="common">Hyphomycete</name>
    <dbReference type="NCBI Taxonomy" id="5539"/>
    <lineage>
        <taxon>Eukaryota</taxon>
        <taxon>Fungi</taxon>
        <taxon>Dikarya</taxon>
        <taxon>Ascomycota</taxon>
        <taxon>Pezizomycotina</taxon>
        <taxon>Leotiomycetes</taxon>
        <taxon>Leotiomycetes incertae sedis</taxon>
        <taxon>Scytalidium</taxon>
    </lineage>
</organism>